<dbReference type="InterPro" id="IPR017926">
    <property type="entry name" value="GATASE"/>
</dbReference>
<dbReference type="CDD" id="cd01741">
    <property type="entry name" value="GATase1_1"/>
    <property type="match status" value="1"/>
</dbReference>
<dbReference type="InterPro" id="IPR044992">
    <property type="entry name" value="ChyE-like"/>
</dbReference>
<dbReference type="Proteomes" id="UP000664332">
    <property type="component" value="Unassembled WGS sequence"/>
</dbReference>
<accession>A0A939E2P9</accession>
<keyword evidence="3" id="KW-1185">Reference proteome</keyword>
<evidence type="ECO:0000313" key="3">
    <source>
        <dbReference type="Proteomes" id="UP000664332"/>
    </source>
</evidence>
<dbReference type="Pfam" id="PF00117">
    <property type="entry name" value="GATase"/>
    <property type="match status" value="1"/>
</dbReference>
<dbReference type="RefSeq" id="WP_207279822.1">
    <property type="nucleotide sequence ID" value="NZ_JAFLEQ010000018.1"/>
</dbReference>
<reference evidence="2" key="1">
    <citation type="submission" date="2021-03" db="EMBL/GenBank/DDBJ databases">
        <authorList>
            <person name="Sun Q."/>
        </authorList>
    </citation>
    <scope>NUCLEOTIDE SEQUENCE</scope>
    <source>
        <strain evidence="2">CCM 8862</strain>
    </source>
</reference>
<sequence length="246" mass="25673">MSIIIVEPDPIAPVSRFGTWLAEWGETPVYLSMPQDADALTELARAVGTGTGGVDGLVVCGGRMSALACDEHPWLEDLGRLLRAVIAEEIPVFGMCLGLQILAHTFGGEVRVGDDTAGHDGPLTVTLERPALADPVFGALARLGTTVTVYESHNDHVSVVPAGAVVLASSTNCPVEALRYGSAVGTQFHPEASPDEAARWAESEYGPGAAGPARREAEEADPAIAAVGRALCRGFFDQVTARRSTG</sequence>
<dbReference type="PROSITE" id="PS51273">
    <property type="entry name" value="GATASE_TYPE_1"/>
    <property type="match status" value="1"/>
</dbReference>
<gene>
    <name evidence="2" type="ORF">JZY06_12075</name>
</gene>
<keyword evidence="2" id="KW-0315">Glutamine amidotransferase</keyword>
<dbReference type="SUPFAM" id="SSF52317">
    <property type="entry name" value="Class I glutamine amidotransferase-like"/>
    <property type="match status" value="1"/>
</dbReference>
<dbReference type="AlphaFoldDB" id="A0A939E2P9"/>
<protein>
    <submittedName>
        <fullName evidence="2">Type 1 glutamine amidotransferase</fullName>
    </submittedName>
</protein>
<dbReference type="GO" id="GO:0005829">
    <property type="term" value="C:cytosol"/>
    <property type="evidence" value="ECO:0007669"/>
    <property type="project" value="TreeGrafter"/>
</dbReference>
<proteinExistence type="predicted"/>
<evidence type="ECO:0000259" key="1">
    <source>
        <dbReference type="Pfam" id="PF00117"/>
    </source>
</evidence>
<dbReference type="EMBL" id="JAFLEQ010000018">
    <property type="protein sequence ID" value="MBN9645344.1"/>
    <property type="molecule type" value="Genomic_DNA"/>
</dbReference>
<dbReference type="InterPro" id="IPR029062">
    <property type="entry name" value="Class_I_gatase-like"/>
</dbReference>
<organism evidence="2 3">
    <name type="scientific">Corynebacterium mendelii</name>
    <dbReference type="NCBI Taxonomy" id="2765362"/>
    <lineage>
        <taxon>Bacteria</taxon>
        <taxon>Bacillati</taxon>
        <taxon>Actinomycetota</taxon>
        <taxon>Actinomycetes</taxon>
        <taxon>Mycobacteriales</taxon>
        <taxon>Corynebacteriaceae</taxon>
        <taxon>Corynebacterium</taxon>
    </lineage>
</organism>
<name>A0A939E2P9_9CORY</name>
<dbReference type="PANTHER" id="PTHR42695">
    <property type="entry name" value="GLUTAMINE AMIDOTRANSFERASE YLR126C-RELATED"/>
    <property type="match status" value="1"/>
</dbReference>
<evidence type="ECO:0000313" key="2">
    <source>
        <dbReference type="EMBL" id="MBN9645344.1"/>
    </source>
</evidence>
<feature type="domain" description="Glutamine amidotransferase" evidence="1">
    <location>
        <begin position="52"/>
        <end position="197"/>
    </location>
</feature>
<dbReference type="PANTHER" id="PTHR42695:SF5">
    <property type="entry name" value="GLUTAMINE AMIDOTRANSFERASE YLR126C-RELATED"/>
    <property type="match status" value="1"/>
</dbReference>
<comment type="caution">
    <text evidence="2">The sequence shown here is derived from an EMBL/GenBank/DDBJ whole genome shotgun (WGS) entry which is preliminary data.</text>
</comment>
<dbReference type="Gene3D" id="3.40.50.880">
    <property type="match status" value="1"/>
</dbReference>